<evidence type="ECO:0000256" key="3">
    <source>
        <dbReference type="SAM" id="Phobius"/>
    </source>
</evidence>
<dbReference type="OrthoDB" id="8171135at2"/>
<evidence type="ECO:0000313" key="5">
    <source>
        <dbReference type="Proteomes" id="UP000237968"/>
    </source>
</evidence>
<dbReference type="PROSITE" id="PS50005">
    <property type="entry name" value="TPR"/>
    <property type="match status" value="1"/>
</dbReference>
<dbReference type="EC" id="2.5.1.16" evidence="4"/>
<feature type="transmembrane region" description="Helical" evidence="3">
    <location>
        <begin position="372"/>
        <end position="393"/>
    </location>
</feature>
<dbReference type="SUPFAM" id="SSF53335">
    <property type="entry name" value="S-adenosyl-L-methionine-dependent methyltransferases"/>
    <property type="match status" value="1"/>
</dbReference>
<keyword evidence="2" id="KW-0802">TPR repeat</keyword>
<protein>
    <submittedName>
        <fullName evidence="4">Spermidine synthase</fullName>
        <ecNumber evidence="4">2.5.1.16</ecNumber>
    </submittedName>
</protein>
<organism evidence="4 5">
    <name type="scientific">Enhygromyxa salina</name>
    <dbReference type="NCBI Taxonomy" id="215803"/>
    <lineage>
        <taxon>Bacteria</taxon>
        <taxon>Pseudomonadati</taxon>
        <taxon>Myxococcota</taxon>
        <taxon>Polyangia</taxon>
        <taxon>Nannocystales</taxon>
        <taxon>Nannocystaceae</taxon>
        <taxon>Enhygromyxa</taxon>
    </lineage>
</organism>
<comment type="caution">
    <text evidence="4">The sequence shown here is derived from an EMBL/GenBank/DDBJ whole genome shotgun (WGS) entry which is preliminary data.</text>
</comment>
<keyword evidence="3" id="KW-0812">Transmembrane</keyword>
<name>A0A2S9XZJ7_9BACT</name>
<dbReference type="CDD" id="cd02440">
    <property type="entry name" value="AdoMet_MTases"/>
    <property type="match status" value="1"/>
</dbReference>
<keyword evidence="4" id="KW-0808">Transferase</keyword>
<dbReference type="InterPro" id="IPR019734">
    <property type="entry name" value="TPR_rpt"/>
</dbReference>
<evidence type="ECO:0000313" key="4">
    <source>
        <dbReference type="EMBL" id="PRP98269.1"/>
    </source>
</evidence>
<sequence length="840" mass="87357">MSSSRRAAFVALFFVSGLCGLGYEIVWLRLVAGIVGVGIYANAIVLATFMLGLGLGALAAGRWLAGLPADRLLRAYVRLELALGAWALVVPVLTRGLGSVLADLGAPPGSSARLLISLLAIAAVLLPATTLMGATLPVLTGAVAERDRTGRWLGILYGLNTLGAVLGTVVGGWLLVPALGLSRASVVLVAGNWAVAGVAKLLARGVEAAAPERVETQPEGSARKLEQPAALVVAGVSGLMGIGLELTWMRGLAAHARDTVGTMVLTLAGMLLGLALGGLLGGALASSDRAGPRLLGRVAVLQAAAAAALVLGPLAVGALAGGPGKLELDTGFGLAMVALAVVPGAVASGATLPLAAGVLGRRLAPARAAGRVLAANTAGCVIGALATGLWWIPSWGTRGSTLITAGLVVAATVVASAVALRAAERERGLVVELGVAGLLVAATGVGIARLPVAPHMPPRADLDSELLFSGEDAVGLVEVLDRRGAKYLITDRTHAWGSDEPIMLRTMRRQGYLPLLLHPEPARVLEVGLATGVQFAPYLRHPAFERGVIVEISPAVAAAAREFDEVADHVLDDARVELLVADGRDVLRSVGSGELDVIVLGLFTAYRPGVSDLYSEDLYRVAVDKLGPGGLLVQWLPLDQLSDEALRAVIRSFRAAAPEVHAFEKDHYLALVGSREPLEIEWSRVEALVARPEIRDDLRAHGLLDPYGMLGSHVADGPALDALAGDGPHNTDDRPYVEFHPPPRAEAGVRYAQASRSLEALLKHHVSATTIVVGLSDEQRQRLGDAGRARVEFLRGAIAQVRGEHDAAAAHFGAAFELNPDDRLAAMAARQSKKRQLRRR</sequence>
<dbReference type="EMBL" id="PVNK01000146">
    <property type="protein sequence ID" value="PRP98269.1"/>
    <property type="molecule type" value="Genomic_DNA"/>
</dbReference>
<keyword evidence="3" id="KW-0472">Membrane</keyword>
<feature type="transmembrane region" description="Helical" evidence="3">
    <location>
        <begin position="114"/>
        <end position="140"/>
    </location>
</feature>
<keyword evidence="5" id="KW-1185">Reference proteome</keyword>
<accession>A0A2S9XZJ7</accession>
<evidence type="ECO:0000256" key="2">
    <source>
        <dbReference type="PROSITE-ProRule" id="PRU00339"/>
    </source>
</evidence>
<keyword evidence="1" id="KW-0620">Polyamine biosynthesis</keyword>
<dbReference type="Pfam" id="PF01564">
    <property type="entry name" value="Spermine_synth"/>
    <property type="match status" value="1"/>
</dbReference>
<feature type="transmembrane region" description="Helical" evidence="3">
    <location>
        <begin position="152"/>
        <end position="175"/>
    </location>
</feature>
<dbReference type="Proteomes" id="UP000237968">
    <property type="component" value="Unassembled WGS sequence"/>
</dbReference>
<dbReference type="Gene3D" id="3.40.50.150">
    <property type="entry name" value="Vaccinia Virus protein VP39"/>
    <property type="match status" value="1"/>
</dbReference>
<feature type="transmembrane region" description="Helical" evidence="3">
    <location>
        <begin position="298"/>
        <end position="320"/>
    </location>
</feature>
<feature type="transmembrane region" description="Helical" evidence="3">
    <location>
        <begin position="38"/>
        <end position="64"/>
    </location>
</feature>
<gene>
    <name evidence="4" type="primary">speE_4</name>
    <name evidence="4" type="ORF">ENSA5_30010</name>
</gene>
<proteinExistence type="predicted"/>
<dbReference type="InterPro" id="IPR029063">
    <property type="entry name" value="SAM-dependent_MTases_sf"/>
</dbReference>
<feature type="transmembrane region" description="Helical" evidence="3">
    <location>
        <begin position="429"/>
        <end position="450"/>
    </location>
</feature>
<feature type="transmembrane region" description="Helical" evidence="3">
    <location>
        <begin position="399"/>
        <end position="420"/>
    </location>
</feature>
<dbReference type="PANTHER" id="PTHR43317:SF1">
    <property type="entry name" value="THERMOSPERMINE SYNTHASE ACAULIS5"/>
    <property type="match status" value="1"/>
</dbReference>
<feature type="transmembrane region" description="Helical" evidence="3">
    <location>
        <begin position="229"/>
        <end position="248"/>
    </location>
</feature>
<feature type="transmembrane region" description="Helical" evidence="3">
    <location>
        <begin position="332"/>
        <end position="360"/>
    </location>
</feature>
<evidence type="ECO:0000256" key="1">
    <source>
        <dbReference type="ARBA" id="ARBA00023115"/>
    </source>
</evidence>
<dbReference type="NCBIfam" id="NF037959">
    <property type="entry name" value="MFS_SpdSyn"/>
    <property type="match status" value="1"/>
</dbReference>
<feature type="transmembrane region" description="Helical" evidence="3">
    <location>
        <begin position="260"/>
        <end position="286"/>
    </location>
</feature>
<dbReference type="PANTHER" id="PTHR43317">
    <property type="entry name" value="THERMOSPERMINE SYNTHASE ACAULIS5"/>
    <property type="match status" value="1"/>
</dbReference>
<reference evidence="4 5" key="1">
    <citation type="submission" date="2018-03" db="EMBL/GenBank/DDBJ databases">
        <title>Draft Genome Sequences of the Obligatory Marine Myxobacteria Enhygromyxa salina SWB005.</title>
        <authorList>
            <person name="Poehlein A."/>
            <person name="Moghaddam J.A."/>
            <person name="Harms H."/>
            <person name="Alanjari M."/>
            <person name="Koenig G.M."/>
            <person name="Daniel R."/>
            <person name="Schaeberle T.F."/>
        </authorList>
    </citation>
    <scope>NUCLEOTIDE SEQUENCE [LARGE SCALE GENOMIC DNA]</scope>
    <source>
        <strain evidence="4 5">SWB005</strain>
    </source>
</reference>
<feature type="transmembrane region" description="Helical" evidence="3">
    <location>
        <begin position="181"/>
        <end position="203"/>
    </location>
</feature>
<feature type="transmembrane region" description="Helical" evidence="3">
    <location>
        <begin position="76"/>
        <end position="94"/>
    </location>
</feature>
<feature type="repeat" description="TPR" evidence="2">
    <location>
        <begin position="789"/>
        <end position="822"/>
    </location>
</feature>
<dbReference type="GO" id="GO:0004766">
    <property type="term" value="F:spermidine synthase activity"/>
    <property type="evidence" value="ECO:0007669"/>
    <property type="project" value="UniProtKB-EC"/>
</dbReference>
<keyword evidence="3" id="KW-1133">Transmembrane helix</keyword>
<dbReference type="RefSeq" id="WP_106392373.1">
    <property type="nucleotide sequence ID" value="NZ_PVNK01000146.1"/>
</dbReference>
<dbReference type="GO" id="GO:0006596">
    <property type="term" value="P:polyamine biosynthetic process"/>
    <property type="evidence" value="ECO:0007669"/>
    <property type="project" value="UniProtKB-KW"/>
</dbReference>
<dbReference type="AlphaFoldDB" id="A0A2S9XZJ7"/>